<dbReference type="CDD" id="cd05324">
    <property type="entry name" value="carb_red_PTCR-like_SDR_c"/>
    <property type="match status" value="1"/>
</dbReference>
<dbReference type="Gene3D" id="3.40.50.720">
    <property type="entry name" value="NAD(P)-binding Rossmann-like Domain"/>
    <property type="match status" value="1"/>
</dbReference>
<dbReference type="PRINTS" id="PR00080">
    <property type="entry name" value="SDRFAMILY"/>
</dbReference>
<keyword evidence="3" id="KW-0560">Oxidoreductase</keyword>
<dbReference type="SUPFAM" id="SSF51735">
    <property type="entry name" value="NAD(P)-binding Rossmann-fold domains"/>
    <property type="match status" value="1"/>
</dbReference>
<evidence type="ECO:0000256" key="2">
    <source>
        <dbReference type="ARBA" id="ARBA00022857"/>
    </source>
</evidence>
<evidence type="ECO:0000256" key="1">
    <source>
        <dbReference type="ARBA" id="ARBA00006484"/>
    </source>
</evidence>
<sequence>MPPRYGGTDRRRAPEGRRRDRAADDLARYRSGIAAYLNGVGGRAGGADRIEGMSEQTIALVTGANKGIGYEIAVGLGALGWSVGVGAREEERREAAVEKLRAAGVDAFGVPLDVTDDASVAAAAGLIEERAGRLDVLVNNAGVTGGMPQEPTRVDPATVRTAVETNVIGVIRVTNAMLPLLRRSAAPRIVNMSSSVGSLARQSTSTDELGTGPISAAYAPSKTFLNAVTVQYARELRDTNILINAGCPGFCATDLNGFRGVRTPEQGAAIAIRLATLPDDGPTGGFFEDAGVVPW</sequence>
<keyword evidence="2" id="KW-0521">NADP</keyword>
<dbReference type="InterPro" id="IPR045313">
    <property type="entry name" value="CBR1-like"/>
</dbReference>
<feature type="region of interest" description="Disordered" evidence="5">
    <location>
        <begin position="1"/>
        <end position="22"/>
    </location>
</feature>
<dbReference type="PANTHER" id="PTHR43490:SF99">
    <property type="entry name" value="SHORT-CHAIN DEHYDROGENASE_REDUCTASE"/>
    <property type="match status" value="1"/>
</dbReference>
<dbReference type="InterPro" id="IPR036291">
    <property type="entry name" value="NAD(P)-bd_dom_sf"/>
</dbReference>
<dbReference type="PANTHER" id="PTHR43490">
    <property type="entry name" value="(+)-NEOMENTHOL DEHYDROGENASE"/>
    <property type="match status" value="1"/>
</dbReference>
<evidence type="ECO:0000256" key="3">
    <source>
        <dbReference type="ARBA" id="ARBA00023002"/>
    </source>
</evidence>
<dbReference type="Pfam" id="PF00106">
    <property type="entry name" value="adh_short"/>
    <property type="match status" value="1"/>
</dbReference>
<comment type="caution">
    <text evidence="6">The sequence shown here is derived from an EMBL/GenBank/DDBJ whole genome shotgun (WGS) entry which is preliminary data.</text>
</comment>
<dbReference type="EMBL" id="BAABHJ010000040">
    <property type="protein sequence ID" value="GAA4618373.1"/>
    <property type="molecule type" value="Genomic_DNA"/>
</dbReference>
<dbReference type="InterPro" id="IPR002347">
    <property type="entry name" value="SDR_fam"/>
</dbReference>
<keyword evidence="7" id="KW-1185">Reference proteome</keyword>
<organism evidence="6 7">
    <name type="scientific">Actinoallomurus liliacearum</name>
    <dbReference type="NCBI Taxonomy" id="1080073"/>
    <lineage>
        <taxon>Bacteria</taxon>
        <taxon>Bacillati</taxon>
        <taxon>Actinomycetota</taxon>
        <taxon>Actinomycetes</taxon>
        <taxon>Streptosporangiales</taxon>
        <taxon>Thermomonosporaceae</taxon>
        <taxon>Actinoallomurus</taxon>
    </lineage>
</organism>
<accession>A0ABP8TWQ6</accession>
<feature type="compositionally biased region" description="Basic and acidic residues" evidence="5">
    <location>
        <begin position="7"/>
        <end position="22"/>
    </location>
</feature>
<dbReference type="PRINTS" id="PR00081">
    <property type="entry name" value="GDHRDH"/>
</dbReference>
<gene>
    <name evidence="6" type="ORF">GCM10023195_82540</name>
</gene>
<evidence type="ECO:0000313" key="6">
    <source>
        <dbReference type="EMBL" id="GAA4618373.1"/>
    </source>
</evidence>
<proteinExistence type="inferred from homology"/>
<protein>
    <submittedName>
        <fullName evidence="6">SDR family oxidoreductase</fullName>
    </submittedName>
</protein>
<name>A0ABP8TWQ6_9ACTN</name>
<reference evidence="7" key="1">
    <citation type="journal article" date="2019" name="Int. J. Syst. Evol. Microbiol.">
        <title>The Global Catalogue of Microorganisms (GCM) 10K type strain sequencing project: providing services to taxonomists for standard genome sequencing and annotation.</title>
        <authorList>
            <consortium name="The Broad Institute Genomics Platform"/>
            <consortium name="The Broad Institute Genome Sequencing Center for Infectious Disease"/>
            <person name="Wu L."/>
            <person name="Ma J."/>
        </authorList>
    </citation>
    <scope>NUCLEOTIDE SEQUENCE [LARGE SCALE GENOMIC DNA]</scope>
    <source>
        <strain evidence="7">JCM 17938</strain>
    </source>
</reference>
<evidence type="ECO:0000256" key="4">
    <source>
        <dbReference type="RuleBase" id="RU000363"/>
    </source>
</evidence>
<evidence type="ECO:0000256" key="5">
    <source>
        <dbReference type="SAM" id="MobiDB-lite"/>
    </source>
</evidence>
<comment type="similarity">
    <text evidence="1 4">Belongs to the short-chain dehydrogenases/reductases (SDR) family.</text>
</comment>
<evidence type="ECO:0000313" key="7">
    <source>
        <dbReference type="Proteomes" id="UP001500212"/>
    </source>
</evidence>
<dbReference type="Proteomes" id="UP001500212">
    <property type="component" value="Unassembled WGS sequence"/>
</dbReference>